<comment type="caution">
    <text evidence="3">The sequence shown here is derived from an EMBL/GenBank/DDBJ whole genome shotgun (WGS) entry which is preliminary data.</text>
</comment>
<feature type="compositionally biased region" description="Polar residues" evidence="2">
    <location>
        <begin position="125"/>
        <end position="135"/>
    </location>
</feature>
<feature type="region of interest" description="Disordered" evidence="2">
    <location>
        <begin position="66"/>
        <end position="140"/>
    </location>
</feature>
<keyword evidence="1" id="KW-0175">Coiled coil</keyword>
<dbReference type="AlphaFoldDB" id="A0AAV2ARP9"/>
<feature type="compositionally biased region" description="Pro residues" evidence="2">
    <location>
        <begin position="110"/>
        <end position="120"/>
    </location>
</feature>
<feature type="compositionally biased region" description="Polar residues" evidence="2">
    <location>
        <begin position="31"/>
        <end position="46"/>
    </location>
</feature>
<gene>
    <name evidence="3" type="ORF">LARSCL_LOCUS14390</name>
</gene>
<feature type="compositionally biased region" description="Polar residues" evidence="2">
    <location>
        <begin position="66"/>
        <end position="77"/>
    </location>
</feature>
<evidence type="ECO:0000313" key="3">
    <source>
        <dbReference type="EMBL" id="CAL1286690.1"/>
    </source>
</evidence>
<evidence type="ECO:0000256" key="2">
    <source>
        <dbReference type="SAM" id="MobiDB-lite"/>
    </source>
</evidence>
<evidence type="ECO:0008006" key="5">
    <source>
        <dbReference type="Google" id="ProtNLM"/>
    </source>
</evidence>
<sequence length="583" mass="66888">MEQMKYNANDRSPNLVAGGNFMEPRYPFNQVPKNQNGPPHYSNMQFNPAPGHYPRQMDASVSKNYPSVPQLQGSSKPPNDANGCFPSAPPNHQSIVGNIPFQNSNYHFQPFPPTLMPSPSPLQTSGSSTQNNQRPVFNAPPPSMIPSGNTDSMQFGQFNFPPPPIPVSAPYFSHGYVKTTSSFPNNQSQQYFNNTPVQTVFPSVPTMVPPQSSSYQPSSMSQMISNIQSSSTVQDNKTATSEKENLINNFLQKFSLKEKQEVKSDITVAEFRCSLKKCFSLFNLLQSSRENLTSLLHSSQEEWEIEMKCVKELQDKLSEACSVLSIPNHLTTVQKKLKAIKRKRTLKKKLKATLLEQRAKKEQERERLHQEIDKWLDNLKEKNEKMKRELEMKKEADNILAEVRRKIHEAKRTIEKLKVFEKLRSARQANSVQKGFHLQPEHSAKFEAKISHLRETMLAQLSNYEQEEKALQVMLETEQEDRREEEALWRKRKLMTFQQKKQKIILESLFGNSEEPAPDDPLYLFYQYQNSGNKSIENLVQIRHHWDVHLSEEGESIPLQWVVPVPPSSSSWEPEECTNSVPK</sequence>
<keyword evidence="4" id="KW-1185">Reference proteome</keyword>
<dbReference type="Proteomes" id="UP001497382">
    <property type="component" value="Unassembled WGS sequence"/>
</dbReference>
<proteinExistence type="predicted"/>
<dbReference type="InterPro" id="IPR052831">
    <property type="entry name" value="Apoptosis_promoter"/>
</dbReference>
<accession>A0AAV2ARP9</accession>
<dbReference type="Pfam" id="PF16021">
    <property type="entry name" value="PDCD7"/>
    <property type="match status" value="1"/>
</dbReference>
<dbReference type="GO" id="GO:0005689">
    <property type="term" value="C:U12-type spliceosomal complex"/>
    <property type="evidence" value="ECO:0007669"/>
    <property type="project" value="TreeGrafter"/>
</dbReference>
<feature type="region of interest" description="Disordered" evidence="2">
    <location>
        <begin position="1"/>
        <end position="46"/>
    </location>
</feature>
<reference evidence="3 4" key="1">
    <citation type="submission" date="2024-04" db="EMBL/GenBank/DDBJ databases">
        <authorList>
            <person name="Rising A."/>
            <person name="Reimegard J."/>
            <person name="Sonavane S."/>
            <person name="Akerstrom W."/>
            <person name="Nylinder S."/>
            <person name="Hedman E."/>
            <person name="Kallberg Y."/>
        </authorList>
    </citation>
    <scope>NUCLEOTIDE SEQUENCE [LARGE SCALE GENOMIC DNA]</scope>
</reference>
<protein>
    <recommendedName>
        <fullName evidence="5">Programmed cell death protein 7</fullName>
    </recommendedName>
</protein>
<dbReference type="EMBL" id="CAXIEN010000207">
    <property type="protein sequence ID" value="CAL1286690.1"/>
    <property type="molecule type" value="Genomic_DNA"/>
</dbReference>
<dbReference type="PANTHER" id="PTHR48190">
    <property type="entry name" value="PROGRAMMED CELL DEATH PROTEIN 7"/>
    <property type="match status" value="1"/>
</dbReference>
<feature type="compositionally biased region" description="Polar residues" evidence="2">
    <location>
        <begin position="90"/>
        <end position="107"/>
    </location>
</feature>
<feature type="coiled-coil region" evidence="1">
    <location>
        <begin position="347"/>
        <end position="420"/>
    </location>
</feature>
<evidence type="ECO:0000313" key="4">
    <source>
        <dbReference type="Proteomes" id="UP001497382"/>
    </source>
</evidence>
<dbReference type="PANTHER" id="PTHR48190:SF2">
    <property type="entry name" value="PROGRAMMED CELL DEATH PROTEIN 7"/>
    <property type="match status" value="1"/>
</dbReference>
<name>A0AAV2ARP9_9ARAC</name>
<evidence type="ECO:0000256" key="1">
    <source>
        <dbReference type="SAM" id="Coils"/>
    </source>
</evidence>
<organism evidence="3 4">
    <name type="scientific">Larinioides sclopetarius</name>
    <dbReference type="NCBI Taxonomy" id="280406"/>
    <lineage>
        <taxon>Eukaryota</taxon>
        <taxon>Metazoa</taxon>
        <taxon>Ecdysozoa</taxon>
        <taxon>Arthropoda</taxon>
        <taxon>Chelicerata</taxon>
        <taxon>Arachnida</taxon>
        <taxon>Araneae</taxon>
        <taxon>Araneomorphae</taxon>
        <taxon>Entelegynae</taxon>
        <taxon>Araneoidea</taxon>
        <taxon>Araneidae</taxon>
        <taxon>Larinioides</taxon>
    </lineage>
</organism>
<dbReference type="InterPro" id="IPR031974">
    <property type="entry name" value="PDCD7"/>
</dbReference>